<dbReference type="CDD" id="cd03360">
    <property type="entry name" value="LbH_AT_putative"/>
    <property type="match status" value="1"/>
</dbReference>
<evidence type="ECO:0000256" key="4">
    <source>
        <dbReference type="PIRSR" id="PIRSR620019-2"/>
    </source>
</evidence>
<dbReference type="InterPro" id="IPR020019">
    <property type="entry name" value="AcTrfase_PglD-like"/>
</dbReference>
<feature type="domain" description="PglD N-terminal" evidence="5">
    <location>
        <begin position="9"/>
        <end position="91"/>
    </location>
</feature>
<keyword evidence="7" id="KW-1185">Reference proteome</keyword>
<feature type="site" description="Increases basicity of active site His" evidence="3">
    <location>
        <position position="150"/>
    </location>
</feature>
<dbReference type="Gene3D" id="3.40.50.20">
    <property type="match status" value="1"/>
</dbReference>
<dbReference type="PANTHER" id="PTHR43300:SF7">
    <property type="entry name" value="UDP-N-ACETYLBACILLOSAMINE N-ACETYLTRANSFERASE"/>
    <property type="match status" value="1"/>
</dbReference>
<dbReference type="NCBIfam" id="TIGR03570">
    <property type="entry name" value="NeuD_NnaD"/>
    <property type="match status" value="1"/>
</dbReference>
<dbReference type="Pfam" id="PF17836">
    <property type="entry name" value="PglD_N"/>
    <property type="match status" value="1"/>
</dbReference>
<dbReference type="PANTHER" id="PTHR43300">
    <property type="entry name" value="ACETYLTRANSFERASE"/>
    <property type="match status" value="1"/>
</dbReference>
<feature type="active site" description="Proton acceptor" evidence="3">
    <location>
        <position position="149"/>
    </location>
</feature>
<evidence type="ECO:0000256" key="2">
    <source>
        <dbReference type="ARBA" id="ARBA00022737"/>
    </source>
</evidence>
<feature type="binding site" evidence="4">
    <location>
        <position position="79"/>
    </location>
    <ligand>
        <name>substrate</name>
    </ligand>
</feature>
<dbReference type="EMBL" id="AVPL01000036">
    <property type="protein sequence ID" value="KGN40616.1"/>
    <property type="molecule type" value="Genomic_DNA"/>
</dbReference>
<dbReference type="InterPro" id="IPR018357">
    <property type="entry name" value="Hexapep_transf_CS"/>
</dbReference>
<evidence type="ECO:0000313" key="7">
    <source>
        <dbReference type="Proteomes" id="UP000030013"/>
    </source>
</evidence>
<dbReference type="SUPFAM" id="SSF51161">
    <property type="entry name" value="Trimeric LpxA-like enzymes"/>
    <property type="match status" value="1"/>
</dbReference>
<evidence type="ECO:0000313" key="6">
    <source>
        <dbReference type="EMBL" id="KGN40616.1"/>
    </source>
</evidence>
<reference evidence="6 7" key="1">
    <citation type="submission" date="2013-08" db="EMBL/GenBank/DDBJ databases">
        <title>The genome sequence of Knoellia aerolata.</title>
        <authorList>
            <person name="Zhu W."/>
            <person name="Wang G."/>
        </authorList>
    </citation>
    <scope>NUCLEOTIDE SEQUENCE [LARGE SCALE GENOMIC DNA]</scope>
    <source>
        <strain evidence="6 7">DSM 18566</strain>
    </source>
</reference>
<proteinExistence type="predicted"/>
<evidence type="ECO:0000256" key="3">
    <source>
        <dbReference type="PIRSR" id="PIRSR620019-1"/>
    </source>
</evidence>
<dbReference type="RefSeq" id="WP_035938344.1">
    <property type="nucleotide sequence ID" value="NZ_AVPL01000036.1"/>
</dbReference>
<name>A0A0A0JYJ8_9MICO</name>
<sequence>MDARHVAPLLLIGASGLAVEVAECARLLGREVVGCLEDDPGLAGATRPGGLQVLGTTDAIGTIDALSQSEETQIVVCVGLGSARRRVVERLVDGGVDPRRFGTLVHPSAVVPVGADVGPGTVLLAGVVVTAPITIGAHVVAMPHVTLTHDDVVEDYVTLAAGVSLGGGVRVGAEAYLGMNSSVLPNVKVGAGSTLGMGAVLLTDLPPGETWAGVPAARLDGAD</sequence>
<dbReference type="STRING" id="1385519.N801_12925"/>
<dbReference type="InterPro" id="IPR041561">
    <property type="entry name" value="PglD_N"/>
</dbReference>
<protein>
    <submittedName>
        <fullName evidence="6">Acetyltransferase</fullName>
    </submittedName>
</protein>
<organism evidence="6 7">
    <name type="scientific">Knoellia aerolata DSM 18566</name>
    <dbReference type="NCBI Taxonomy" id="1385519"/>
    <lineage>
        <taxon>Bacteria</taxon>
        <taxon>Bacillati</taxon>
        <taxon>Actinomycetota</taxon>
        <taxon>Actinomycetes</taxon>
        <taxon>Micrococcales</taxon>
        <taxon>Intrasporangiaceae</taxon>
        <taxon>Knoellia</taxon>
    </lineage>
</organism>
<dbReference type="GO" id="GO:0016740">
    <property type="term" value="F:transferase activity"/>
    <property type="evidence" value="ECO:0007669"/>
    <property type="project" value="UniProtKB-KW"/>
</dbReference>
<dbReference type="PROSITE" id="PS00101">
    <property type="entry name" value="HEXAPEP_TRANSFERASES"/>
    <property type="match status" value="1"/>
</dbReference>
<dbReference type="InterPro" id="IPR011004">
    <property type="entry name" value="Trimer_LpxA-like_sf"/>
</dbReference>
<evidence type="ECO:0000256" key="1">
    <source>
        <dbReference type="ARBA" id="ARBA00022679"/>
    </source>
</evidence>
<keyword evidence="1 6" id="KW-0808">Transferase</keyword>
<dbReference type="eggNOG" id="COG0110">
    <property type="taxonomic scope" value="Bacteria"/>
</dbReference>
<evidence type="ECO:0000259" key="5">
    <source>
        <dbReference type="Pfam" id="PF17836"/>
    </source>
</evidence>
<dbReference type="AlphaFoldDB" id="A0A0A0JYJ8"/>
<dbReference type="InterPro" id="IPR050179">
    <property type="entry name" value="Trans_hexapeptide_repeat"/>
</dbReference>
<comment type="caution">
    <text evidence="6">The sequence shown here is derived from an EMBL/GenBank/DDBJ whole genome shotgun (WGS) entry which is preliminary data.</text>
</comment>
<accession>A0A0A0JYJ8</accession>
<gene>
    <name evidence="6" type="ORF">N801_12925</name>
</gene>
<dbReference type="Proteomes" id="UP000030013">
    <property type="component" value="Unassembled WGS sequence"/>
</dbReference>
<dbReference type="Gene3D" id="2.160.10.10">
    <property type="entry name" value="Hexapeptide repeat proteins"/>
    <property type="match status" value="1"/>
</dbReference>
<keyword evidence="2" id="KW-0677">Repeat</keyword>
<dbReference type="OrthoDB" id="3697257at2"/>